<evidence type="ECO:0000313" key="2">
    <source>
        <dbReference type="EMBL" id="PIO53895.1"/>
    </source>
</evidence>
<dbReference type="EMBL" id="KZ404824">
    <property type="protein sequence ID" value="PIO53895.1"/>
    <property type="molecule type" value="Genomic_DNA"/>
</dbReference>
<feature type="chain" id="PRO_5013863279" evidence="1">
    <location>
        <begin position="22"/>
        <end position="81"/>
    </location>
</feature>
<dbReference type="Proteomes" id="UP000230423">
    <property type="component" value="Unassembled WGS sequence"/>
</dbReference>
<dbReference type="AlphaFoldDB" id="A0A2G9T7H0"/>
<keyword evidence="3" id="KW-1185">Reference proteome</keyword>
<evidence type="ECO:0000313" key="3">
    <source>
        <dbReference type="Proteomes" id="UP000230423"/>
    </source>
</evidence>
<protein>
    <submittedName>
        <fullName evidence="2">Sulfur globule protein CV2 domain protein</fullName>
    </submittedName>
</protein>
<gene>
    <name evidence="2" type="ORF">TELCIR_24754</name>
</gene>
<accession>A0A2G9T7H0</accession>
<proteinExistence type="predicted"/>
<sequence>MVNRLLMVVLLLIASFCAVEAQFGYHIRDFNDVNGSGRGLVRGGLGRGYGRGYGGRGLGVYGRRGLGVYGRQGLGYRRGFG</sequence>
<name>A0A2G9T7H0_TELCI</name>
<feature type="signal peptide" evidence="1">
    <location>
        <begin position="1"/>
        <end position="21"/>
    </location>
</feature>
<organism evidence="2 3">
    <name type="scientific">Teladorsagia circumcincta</name>
    <name type="common">Brown stomach worm</name>
    <name type="synonym">Ostertagia circumcincta</name>
    <dbReference type="NCBI Taxonomy" id="45464"/>
    <lineage>
        <taxon>Eukaryota</taxon>
        <taxon>Metazoa</taxon>
        <taxon>Ecdysozoa</taxon>
        <taxon>Nematoda</taxon>
        <taxon>Chromadorea</taxon>
        <taxon>Rhabditida</taxon>
        <taxon>Rhabditina</taxon>
        <taxon>Rhabditomorpha</taxon>
        <taxon>Strongyloidea</taxon>
        <taxon>Trichostrongylidae</taxon>
        <taxon>Teladorsagia</taxon>
    </lineage>
</organism>
<evidence type="ECO:0000256" key="1">
    <source>
        <dbReference type="SAM" id="SignalP"/>
    </source>
</evidence>
<keyword evidence="1" id="KW-0732">Signal</keyword>
<reference evidence="2 3" key="1">
    <citation type="submission" date="2015-09" db="EMBL/GenBank/DDBJ databases">
        <title>Draft genome of the parasitic nematode Teladorsagia circumcincta isolate WARC Sus (inbred).</title>
        <authorList>
            <person name="Mitreva M."/>
        </authorList>
    </citation>
    <scope>NUCLEOTIDE SEQUENCE [LARGE SCALE GENOMIC DNA]</scope>
    <source>
        <strain evidence="2 3">S</strain>
    </source>
</reference>